<keyword evidence="7 9" id="KW-0012">Acyltransferase</keyword>
<evidence type="ECO:0000313" key="12">
    <source>
        <dbReference type="EMBL" id="MFC4597744.1"/>
    </source>
</evidence>
<sequence>MSLNIRNSQNTKSIVRHPSAATTPGSRTELNELDRDKRSGKKPAFIEGGSKPNSSVTFRIPGEADGALMWEMARDSGRLDLNSAYFYLAMSRWFGDSCRIAVDEAENSPVGFVLGFRQPASPDTLFVWQIAVAESRRGQGIAGKLLDEVTGQEEIRYVEATVAPSNAGSRAMFEKWARSRGLEVGVSPGFEERCFPGHAHEREELYRIGPIR</sequence>
<dbReference type="CDD" id="cd04301">
    <property type="entry name" value="NAT_SF"/>
    <property type="match status" value="1"/>
</dbReference>
<evidence type="ECO:0000256" key="5">
    <source>
        <dbReference type="ARBA" id="ARBA00017935"/>
    </source>
</evidence>
<evidence type="ECO:0000256" key="7">
    <source>
        <dbReference type="ARBA" id="ARBA00023315"/>
    </source>
</evidence>
<accession>A0ABV9FC16</accession>
<dbReference type="PROSITE" id="PS51186">
    <property type="entry name" value="GNAT"/>
    <property type="match status" value="1"/>
</dbReference>
<dbReference type="InterPro" id="IPR012772">
    <property type="entry name" value="Ectoine_EctA"/>
</dbReference>
<keyword evidence="6 9" id="KW-0808">Transferase</keyword>
<dbReference type="EMBL" id="JBHSEP010000003">
    <property type="protein sequence ID" value="MFC4597744.1"/>
    <property type="molecule type" value="Genomic_DNA"/>
</dbReference>
<comment type="function">
    <text evidence="1 9">Catalyzes the acetylation of L-2,4-diaminobutyrate (DABA) to gamma-N-acetyl-alpha,gamma-diaminobutyric acid (ADABA) with acetyl coenzyme A.</text>
</comment>
<organism evidence="12 13">
    <name type="scientific">Cohnella hongkongensis</name>
    <dbReference type="NCBI Taxonomy" id="178337"/>
    <lineage>
        <taxon>Bacteria</taxon>
        <taxon>Bacillati</taxon>
        <taxon>Bacillota</taxon>
        <taxon>Bacilli</taxon>
        <taxon>Bacillales</taxon>
        <taxon>Paenibacillaceae</taxon>
        <taxon>Cohnella</taxon>
    </lineage>
</organism>
<protein>
    <recommendedName>
        <fullName evidence="5 9">L-2,4-diaminobutyric acid acetyltransferase</fullName>
        <shortName evidence="9">DABA acetyltransferase</shortName>
        <ecNumber evidence="4 9">2.3.1.178</ecNumber>
    </recommendedName>
</protein>
<comment type="pathway">
    <text evidence="2 9">Amine and polyamine biosynthesis; ectoine biosynthesis; L-ectoine from L-aspartate 4-semialdehyde: step 2/3.</text>
</comment>
<comment type="caution">
    <text evidence="12">The sequence shown here is derived from an EMBL/GenBank/DDBJ whole genome shotgun (WGS) entry which is preliminary data.</text>
</comment>
<evidence type="ECO:0000256" key="1">
    <source>
        <dbReference type="ARBA" id="ARBA00003741"/>
    </source>
</evidence>
<evidence type="ECO:0000256" key="10">
    <source>
        <dbReference type="SAM" id="MobiDB-lite"/>
    </source>
</evidence>
<name>A0ABV9FC16_9BACL</name>
<evidence type="ECO:0000256" key="9">
    <source>
        <dbReference type="RuleBase" id="RU365045"/>
    </source>
</evidence>
<evidence type="ECO:0000256" key="2">
    <source>
        <dbReference type="ARBA" id="ARBA00004978"/>
    </source>
</evidence>
<keyword evidence="13" id="KW-1185">Reference proteome</keyword>
<gene>
    <name evidence="9 12" type="primary">ectA</name>
    <name evidence="12" type="ORF">ACFO3S_05790</name>
</gene>
<dbReference type="EC" id="2.3.1.178" evidence="4 9"/>
<feature type="region of interest" description="Disordered" evidence="10">
    <location>
        <begin position="1"/>
        <end position="53"/>
    </location>
</feature>
<feature type="compositionally biased region" description="Polar residues" evidence="10">
    <location>
        <begin position="1"/>
        <end position="13"/>
    </location>
</feature>
<dbReference type="InterPro" id="IPR000182">
    <property type="entry name" value="GNAT_dom"/>
</dbReference>
<dbReference type="InterPro" id="IPR016181">
    <property type="entry name" value="Acyl_CoA_acyltransferase"/>
</dbReference>
<evidence type="ECO:0000256" key="6">
    <source>
        <dbReference type="ARBA" id="ARBA00022679"/>
    </source>
</evidence>
<comment type="catalytic activity">
    <reaction evidence="8 9">
        <text>L-2,4-diaminobutanoate + acetyl-CoA = (2S)-4-acetamido-2-aminobutanoate + CoA + H(+)</text>
        <dbReference type="Rhea" id="RHEA:16901"/>
        <dbReference type="ChEBI" id="CHEBI:15378"/>
        <dbReference type="ChEBI" id="CHEBI:57287"/>
        <dbReference type="ChEBI" id="CHEBI:57288"/>
        <dbReference type="ChEBI" id="CHEBI:58761"/>
        <dbReference type="ChEBI" id="CHEBI:58929"/>
        <dbReference type="EC" id="2.3.1.178"/>
    </reaction>
</comment>
<dbReference type="NCBIfam" id="TIGR02406">
    <property type="entry name" value="ectoine_EctA"/>
    <property type="match status" value="1"/>
</dbReference>
<dbReference type="Gene3D" id="3.40.630.30">
    <property type="match status" value="1"/>
</dbReference>
<feature type="domain" description="N-acetyltransferase" evidence="11">
    <location>
        <begin position="56"/>
        <end position="212"/>
    </location>
</feature>
<evidence type="ECO:0000256" key="8">
    <source>
        <dbReference type="ARBA" id="ARBA00048924"/>
    </source>
</evidence>
<proteinExistence type="inferred from homology"/>
<dbReference type="SUPFAM" id="SSF55729">
    <property type="entry name" value="Acyl-CoA N-acyltransferases (Nat)"/>
    <property type="match status" value="1"/>
</dbReference>
<dbReference type="RefSeq" id="WP_378093270.1">
    <property type="nucleotide sequence ID" value="NZ_JBHSEP010000003.1"/>
</dbReference>
<dbReference type="GO" id="GO:0033816">
    <property type="term" value="F:diaminobutyrate acetyltransferase activity"/>
    <property type="evidence" value="ECO:0007669"/>
    <property type="project" value="UniProtKB-EC"/>
</dbReference>
<dbReference type="Pfam" id="PF00583">
    <property type="entry name" value="Acetyltransf_1"/>
    <property type="match status" value="1"/>
</dbReference>
<evidence type="ECO:0000256" key="4">
    <source>
        <dbReference type="ARBA" id="ARBA00012355"/>
    </source>
</evidence>
<evidence type="ECO:0000259" key="11">
    <source>
        <dbReference type="PROSITE" id="PS51186"/>
    </source>
</evidence>
<evidence type="ECO:0000256" key="3">
    <source>
        <dbReference type="ARBA" id="ARBA00010712"/>
    </source>
</evidence>
<evidence type="ECO:0000313" key="13">
    <source>
        <dbReference type="Proteomes" id="UP001596028"/>
    </source>
</evidence>
<reference evidence="13" key="1">
    <citation type="journal article" date="2019" name="Int. J. Syst. Evol. Microbiol.">
        <title>The Global Catalogue of Microorganisms (GCM) 10K type strain sequencing project: providing services to taxonomists for standard genome sequencing and annotation.</title>
        <authorList>
            <consortium name="The Broad Institute Genomics Platform"/>
            <consortium name="The Broad Institute Genome Sequencing Center for Infectious Disease"/>
            <person name="Wu L."/>
            <person name="Ma J."/>
        </authorList>
    </citation>
    <scope>NUCLEOTIDE SEQUENCE [LARGE SCALE GENOMIC DNA]</scope>
    <source>
        <strain evidence="13">CCUG 49571</strain>
    </source>
</reference>
<comment type="similarity">
    <text evidence="3 9">Belongs to the acetyltransferase family. EctA subfamily.</text>
</comment>
<dbReference type="Proteomes" id="UP001596028">
    <property type="component" value="Unassembled WGS sequence"/>
</dbReference>